<evidence type="ECO:0000313" key="10">
    <source>
        <dbReference type="Proteomes" id="UP000305362"/>
    </source>
</evidence>
<dbReference type="FunFam" id="3.40.50.720:FF:000047">
    <property type="entry name" value="NADP-dependent L-serine/L-allo-threonine dehydrogenase"/>
    <property type="match status" value="1"/>
</dbReference>
<proteinExistence type="inferred from homology"/>
<evidence type="ECO:0000313" key="5">
    <source>
        <dbReference type="EMBL" id="TIB81683.1"/>
    </source>
</evidence>
<dbReference type="InterPro" id="IPR002347">
    <property type="entry name" value="SDR_fam"/>
</dbReference>
<accession>A0A4T0QLA7</accession>
<dbReference type="PROSITE" id="PS00061">
    <property type="entry name" value="ADH_SHORT"/>
    <property type="match status" value="1"/>
</dbReference>
<evidence type="ECO:0000313" key="9">
    <source>
        <dbReference type="EMBL" id="TIC70773.1"/>
    </source>
</evidence>
<dbReference type="PRINTS" id="PR00080">
    <property type="entry name" value="SDRFAMILY"/>
</dbReference>
<dbReference type="GO" id="GO:0016616">
    <property type="term" value="F:oxidoreductase activity, acting on the CH-OH group of donors, NAD or NADP as acceptor"/>
    <property type="evidence" value="ECO:0007669"/>
    <property type="project" value="UniProtKB-ARBA"/>
</dbReference>
<evidence type="ECO:0000313" key="14">
    <source>
        <dbReference type="Proteomes" id="UP000310685"/>
    </source>
</evidence>
<dbReference type="InterPro" id="IPR036291">
    <property type="entry name" value="NAD(P)-bd_dom_sf"/>
</dbReference>
<keyword evidence="3" id="KW-0560">Oxidoreductase</keyword>
<dbReference type="EMBL" id="SPRO01000003">
    <property type="protein sequence ID" value="TIC33904.1"/>
    <property type="molecule type" value="Genomic_DNA"/>
</dbReference>
<name>A0A4T0QLA7_9BASI</name>
<evidence type="ECO:0000256" key="3">
    <source>
        <dbReference type="ARBA" id="ARBA00023002"/>
    </source>
</evidence>
<evidence type="ECO:0000313" key="11">
    <source>
        <dbReference type="Proteomes" id="UP000305647"/>
    </source>
</evidence>
<dbReference type="Gene3D" id="3.40.50.720">
    <property type="entry name" value="NAD(P)-binding Rossmann-like Domain"/>
    <property type="match status" value="1"/>
</dbReference>
<evidence type="ECO:0000313" key="6">
    <source>
        <dbReference type="EMBL" id="TIC04136.1"/>
    </source>
</evidence>
<dbReference type="Proteomes" id="UP000305647">
    <property type="component" value="Unassembled WGS sequence"/>
</dbReference>
<gene>
    <name evidence="8" type="ORF">E3Q02_00649</name>
    <name evidence="9" type="ORF">E3Q03_00794</name>
    <name evidence="7" type="ORF">E3Q10_00529</name>
    <name evidence="6" type="ORF">E3Q17_00579</name>
    <name evidence="5" type="ORF">E3Q22_00883</name>
</gene>
<dbReference type="EMBL" id="SPRC01000006">
    <property type="protein sequence ID" value="TIB81683.1"/>
    <property type="molecule type" value="Genomic_DNA"/>
</dbReference>
<evidence type="ECO:0000313" key="12">
    <source>
        <dbReference type="Proteomes" id="UP000307169"/>
    </source>
</evidence>
<dbReference type="Proteomes" id="UP000310685">
    <property type="component" value="Unassembled WGS sequence"/>
</dbReference>
<dbReference type="OrthoDB" id="6251714at2759"/>
<dbReference type="EMBL" id="SPRV01000005">
    <property type="protein sequence ID" value="TIC70773.1"/>
    <property type="molecule type" value="Genomic_DNA"/>
</dbReference>
<dbReference type="SUPFAM" id="SSF51735">
    <property type="entry name" value="NAD(P)-binding Rossmann-fold domains"/>
    <property type="match status" value="1"/>
</dbReference>
<organism evidence="6 12">
    <name type="scientific">Wallemia mellicola</name>
    <dbReference type="NCBI Taxonomy" id="1708541"/>
    <lineage>
        <taxon>Eukaryota</taxon>
        <taxon>Fungi</taxon>
        <taxon>Dikarya</taxon>
        <taxon>Basidiomycota</taxon>
        <taxon>Wallemiomycotina</taxon>
        <taxon>Wallemiomycetes</taxon>
        <taxon>Wallemiales</taxon>
        <taxon>Wallemiaceae</taxon>
        <taxon>Wallemia</taxon>
    </lineage>
</organism>
<dbReference type="Proteomes" id="UP000307169">
    <property type="component" value="Unassembled WGS sequence"/>
</dbReference>
<dbReference type="EMBL" id="SPRW01000004">
    <property type="protein sequence ID" value="TIC70307.1"/>
    <property type="molecule type" value="Genomic_DNA"/>
</dbReference>
<dbReference type="Proteomes" id="UP000309601">
    <property type="component" value="Unassembled WGS sequence"/>
</dbReference>
<evidence type="ECO:0000313" key="13">
    <source>
        <dbReference type="Proteomes" id="UP000309601"/>
    </source>
</evidence>
<evidence type="ECO:0000313" key="7">
    <source>
        <dbReference type="EMBL" id="TIC33904.1"/>
    </source>
</evidence>
<dbReference type="Proteomes" id="UP000305362">
    <property type="component" value="Unassembled WGS sequence"/>
</dbReference>
<dbReference type="EMBL" id="SPRH01000004">
    <property type="protein sequence ID" value="TIC04136.1"/>
    <property type="molecule type" value="Genomic_DNA"/>
</dbReference>
<dbReference type="PANTHER" id="PTHR42901:SF1">
    <property type="entry name" value="ALCOHOL DEHYDROGENASE"/>
    <property type="match status" value="1"/>
</dbReference>
<keyword evidence="2" id="KW-0521">NADP</keyword>
<protein>
    <submittedName>
        <fullName evidence="6">NAD(P)-binding protein</fullName>
    </submittedName>
</protein>
<comment type="caution">
    <text evidence="6">The sequence shown here is derived from an EMBL/GenBank/DDBJ whole genome shotgun (WGS) entry which is preliminary data.</text>
</comment>
<sequence length="272" mass="29787">MSVLSTQRLQCLISQIEGKNVLVTGASSGIGAATSLLYAKAGANVVLAARRAEKLEEIVKQARELNPRGNYEAVNLDISKREEINQFFQRTSFKAFDILVNNAGLVKGLEEVGSINDDDVDTMFDTNVIGLIKLTQIFVNHFKERNAGHVVNLGSIAGLEPYQRGSIYCSTKHAVRSFTSSLMKELVGTPIRVSEVEPGLVETEFSVVRFRGDKEQADNVYKDLDPLTPEDIAEEIIWITSRPPHVQVANTLVFPTNQASAGIVARPGKSNN</sequence>
<dbReference type="InterPro" id="IPR020904">
    <property type="entry name" value="Sc_DH/Rdtase_CS"/>
</dbReference>
<reference evidence="10 11" key="1">
    <citation type="submission" date="2019-03" db="EMBL/GenBank/DDBJ databases">
        <title>Sequencing 25 genomes of Wallemia mellicola.</title>
        <authorList>
            <person name="Gostincar C."/>
        </authorList>
    </citation>
    <scope>NUCLEOTIDE SEQUENCE [LARGE SCALE GENOMIC DNA]</scope>
    <source>
        <strain evidence="6 12">EXF-1262</strain>
        <strain evidence="8 13">EXF-1274</strain>
        <strain evidence="9 10">EXF-1277</strain>
        <strain evidence="5 14">EXF-6152</strain>
        <strain evidence="7 11">EXF-8738</strain>
    </source>
</reference>
<evidence type="ECO:0000256" key="4">
    <source>
        <dbReference type="RuleBase" id="RU000363"/>
    </source>
</evidence>
<dbReference type="PRINTS" id="PR00081">
    <property type="entry name" value="GDHRDH"/>
</dbReference>
<evidence type="ECO:0000256" key="1">
    <source>
        <dbReference type="ARBA" id="ARBA00006484"/>
    </source>
</evidence>
<evidence type="ECO:0000256" key="2">
    <source>
        <dbReference type="ARBA" id="ARBA00022857"/>
    </source>
</evidence>
<dbReference type="AlphaFoldDB" id="A0A4T0QLA7"/>
<dbReference type="Pfam" id="PF00106">
    <property type="entry name" value="adh_short"/>
    <property type="match status" value="1"/>
</dbReference>
<comment type="similarity">
    <text evidence="1 4">Belongs to the short-chain dehydrogenases/reductases (SDR) family.</text>
</comment>
<evidence type="ECO:0000313" key="8">
    <source>
        <dbReference type="EMBL" id="TIC70307.1"/>
    </source>
</evidence>
<dbReference type="PANTHER" id="PTHR42901">
    <property type="entry name" value="ALCOHOL DEHYDROGENASE"/>
    <property type="match status" value="1"/>
</dbReference>